<evidence type="ECO:0000256" key="5">
    <source>
        <dbReference type="ARBA" id="ARBA00023163"/>
    </source>
</evidence>
<reference evidence="8 9" key="1">
    <citation type="journal article" date="2010" name="Stand. Genomic Sci.">
        <title>Complete genome sequence of Geodermatophilus obscurus type strain (G-20).</title>
        <authorList>
            <person name="Ivanova N."/>
            <person name="Sikorski J."/>
            <person name="Jando M."/>
            <person name="Munk C."/>
            <person name="Lapidus A."/>
            <person name="Glavina Del Rio T."/>
            <person name="Copeland A."/>
            <person name="Tice H."/>
            <person name="Cheng J.-F."/>
            <person name="Lucas S."/>
            <person name="Chen F."/>
            <person name="Nolan M."/>
            <person name="Bruce D."/>
            <person name="Goodwin L."/>
            <person name="Pitluck S."/>
            <person name="Mavromatis K."/>
            <person name="Mikhailova N."/>
            <person name="Pati A."/>
            <person name="Chen A."/>
            <person name="Palaniappan K."/>
            <person name="Land M."/>
            <person name="Hauser L."/>
            <person name="Chang Y.-J."/>
            <person name="Jeffries C.D."/>
            <person name="Meincke L."/>
            <person name="Brettin T."/>
            <person name="Detter J.C."/>
            <person name="Detter J.C."/>
            <person name="Rohde M."/>
            <person name="Goeker M."/>
            <person name="Bristow J."/>
            <person name="Eisen J.A."/>
            <person name="Markowitz V."/>
            <person name="Hugenholtz P."/>
            <person name="Kyrpides N.C."/>
            <person name="Klenk H.-P."/>
        </authorList>
    </citation>
    <scope>NUCLEOTIDE SEQUENCE [LARGE SCALE GENOMIC DNA]</scope>
    <source>
        <strain evidence="9">ATCC 25078 / DSM 43160 / JCM 3152 / KCC A-0152 / KCTC 9177 / NBRC 13315 / NRRL B-3577 / G-20</strain>
    </source>
</reference>
<keyword evidence="3" id="KW-0694">RNA-binding</keyword>
<evidence type="ECO:0000256" key="1">
    <source>
        <dbReference type="ARBA" id="ARBA00022472"/>
    </source>
</evidence>
<evidence type="ECO:0000256" key="4">
    <source>
        <dbReference type="ARBA" id="ARBA00023015"/>
    </source>
</evidence>
<dbReference type="Gene3D" id="3.30.1230.10">
    <property type="entry name" value="YlxR-like"/>
    <property type="match status" value="1"/>
</dbReference>
<keyword evidence="2" id="KW-0963">Cytoplasm</keyword>
<feature type="region of interest" description="Disordered" evidence="6">
    <location>
        <begin position="217"/>
        <end position="333"/>
    </location>
</feature>
<sequence length="524" mass="56618">MNIDVTALKAVEREKGIPADTVIEAIETALVTAYRHADGASKHVRVHVDRKTGEVAVLAQELGPDGEVVREWDDTPSDFGRIAASTAKQVIVQRLRDAEHEQTFGEYAGKEGDIVSGIVQADQRRNASGTVLVDIGKVEAVLPAAEQVPGESYPHGSRLRAYVVSVARTYRGPQVTVSRTHPNLVRKLFALEVPEIADGSVEIVAVAREAGHRSKIAVRTSVPRAQRQGRVHRPDGAAGAQRDERTARREDRHRRLVRRPRDVRGLGAEPRPGEQRAAGRPQGQGGAGGRPRLPAVAGHRQGGAERPARRAADRLPHRHPQRRPARRRRALARGGARAAALRCGGCARRCARWPPRGVRWRRTPRSGARWPEPGTPGALSALECRVAETSIPVRTCVGCRKRAPVTDLLRVVARDGALVPDPRRRLPGRGASLHPTPECLRTAERRRAFSRALRLPGGGSTPVEAGPLRDHVLGAPFPATAGSGARTGDHARTTTAPAQTDPHPAGPHVESRTSSDEQAVKSPR</sequence>
<keyword evidence="5" id="KW-0804">Transcription</keyword>
<reference evidence="9" key="2">
    <citation type="submission" date="2010-01" db="EMBL/GenBank/DDBJ databases">
        <title>The complete genome of Geodermatophilus obscurus DSM 43160.</title>
        <authorList>
            <consortium name="US DOE Joint Genome Institute (JGI-PGF)"/>
            <person name="Lucas S."/>
            <person name="Copeland A."/>
            <person name="Lapidus A."/>
            <person name="Glavina del Rio T."/>
            <person name="Dalin E."/>
            <person name="Tice H."/>
            <person name="Bruce D."/>
            <person name="Goodwin L."/>
            <person name="Pitluck S."/>
            <person name="Kyrpides N."/>
            <person name="Mavromatis K."/>
            <person name="Ivanova N."/>
            <person name="Munk A.C."/>
            <person name="Brettin T."/>
            <person name="Detter J.C."/>
            <person name="Han C."/>
            <person name="Larimer F."/>
            <person name="Land M."/>
            <person name="Hauser L."/>
            <person name="Markowitz V."/>
            <person name="Cheng J.-F."/>
            <person name="Hugenholtz P."/>
            <person name="Woyke T."/>
            <person name="Wu D."/>
            <person name="Jando M."/>
            <person name="Schneider S."/>
            <person name="Klenk H.-P."/>
            <person name="Eisen J.A."/>
        </authorList>
    </citation>
    <scope>NUCLEOTIDE SEQUENCE [LARGE SCALE GENOMIC DNA]</scope>
    <source>
        <strain evidence="9">ATCC 25078 / DSM 43160 / JCM 3152 / KCC A-0152 / KCTC 9177 / NBRC 13315 / NRRL B-3577 / G-20</strain>
    </source>
</reference>
<dbReference type="InterPro" id="IPR013735">
    <property type="entry name" value="TF_NusA_N"/>
</dbReference>
<dbReference type="KEGG" id="gob:Gobs_3967"/>
<feature type="compositionally biased region" description="Basic residues" evidence="6">
    <location>
        <begin position="316"/>
        <end position="331"/>
    </location>
</feature>
<dbReference type="Pfam" id="PF08529">
    <property type="entry name" value="NusA_N"/>
    <property type="match status" value="1"/>
</dbReference>
<organism evidence="8 9">
    <name type="scientific">Geodermatophilus obscurus (strain ATCC 25078 / DSM 43160 / JCM 3152 / CCUG 61914 / KCC A-0152 / KCTC 9177 / NBRC 13315 / NRRL B-3577 / G-20)</name>
    <dbReference type="NCBI Taxonomy" id="526225"/>
    <lineage>
        <taxon>Bacteria</taxon>
        <taxon>Bacillati</taxon>
        <taxon>Actinomycetota</taxon>
        <taxon>Actinomycetes</taxon>
        <taxon>Geodermatophilales</taxon>
        <taxon>Geodermatophilaceae</taxon>
        <taxon>Geodermatophilus</taxon>
    </lineage>
</organism>
<dbReference type="PANTHER" id="PTHR22648:SF0">
    <property type="entry name" value="TRANSCRIPTION TERMINATION_ANTITERMINATION PROTEIN NUSA"/>
    <property type="match status" value="1"/>
</dbReference>
<evidence type="ECO:0000256" key="2">
    <source>
        <dbReference type="ARBA" id="ARBA00022490"/>
    </source>
</evidence>
<keyword evidence="9" id="KW-1185">Reference proteome</keyword>
<dbReference type="SUPFAM" id="SSF50249">
    <property type="entry name" value="Nucleic acid-binding proteins"/>
    <property type="match status" value="1"/>
</dbReference>
<dbReference type="InterPro" id="IPR015946">
    <property type="entry name" value="KH_dom-like_a/b"/>
</dbReference>
<feature type="compositionally biased region" description="Basic and acidic residues" evidence="6">
    <location>
        <begin position="302"/>
        <end position="315"/>
    </location>
</feature>
<dbReference type="InterPro" id="IPR037465">
    <property type="entry name" value="YlxR"/>
</dbReference>
<dbReference type="InterPro" id="IPR036555">
    <property type="entry name" value="NusA_N_sf"/>
</dbReference>
<dbReference type="STRING" id="526225.Gobs_3967"/>
<dbReference type="Gene3D" id="3.30.300.20">
    <property type="match status" value="1"/>
</dbReference>
<dbReference type="SUPFAM" id="SSF54814">
    <property type="entry name" value="Prokaryotic type KH domain (KH-domain type II)"/>
    <property type="match status" value="1"/>
</dbReference>
<evidence type="ECO:0000313" key="9">
    <source>
        <dbReference type="Proteomes" id="UP000001382"/>
    </source>
</evidence>
<evidence type="ECO:0000256" key="3">
    <source>
        <dbReference type="ARBA" id="ARBA00022884"/>
    </source>
</evidence>
<keyword evidence="4" id="KW-0805">Transcription regulation</keyword>
<dbReference type="Gene3D" id="3.30.1480.10">
    <property type="entry name" value="NusA, N-terminal domain"/>
    <property type="match status" value="1"/>
</dbReference>
<feature type="domain" description="S1 motif" evidence="7">
    <location>
        <begin position="112"/>
        <end position="180"/>
    </location>
</feature>
<dbReference type="InterPro" id="IPR035931">
    <property type="entry name" value="YlxR-like_sf"/>
</dbReference>
<feature type="region of interest" description="Disordered" evidence="6">
    <location>
        <begin position="453"/>
        <end position="524"/>
    </location>
</feature>
<dbReference type="PROSITE" id="PS50126">
    <property type="entry name" value="S1"/>
    <property type="match status" value="1"/>
</dbReference>
<dbReference type="eggNOG" id="COG2740">
    <property type="taxonomic scope" value="Bacteria"/>
</dbReference>
<accession>D2SDW8</accession>
<dbReference type="InterPro" id="IPR003029">
    <property type="entry name" value="S1_domain"/>
</dbReference>
<dbReference type="GO" id="GO:0003700">
    <property type="term" value="F:DNA-binding transcription factor activity"/>
    <property type="evidence" value="ECO:0007669"/>
    <property type="project" value="InterPro"/>
</dbReference>
<dbReference type="eggNOG" id="COG0195">
    <property type="taxonomic scope" value="Bacteria"/>
</dbReference>
<dbReference type="AlphaFoldDB" id="D2SDW8"/>
<dbReference type="GO" id="GO:0003723">
    <property type="term" value="F:RNA binding"/>
    <property type="evidence" value="ECO:0007669"/>
    <property type="project" value="UniProtKB-KW"/>
</dbReference>
<keyword evidence="1" id="KW-0806">Transcription termination</keyword>
<evidence type="ECO:0000256" key="6">
    <source>
        <dbReference type="SAM" id="MobiDB-lite"/>
    </source>
</evidence>
<dbReference type="FunFam" id="2.40.50.140:FF:000098">
    <property type="entry name" value="Transcription termination/antitermination protein NusA"/>
    <property type="match status" value="1"/>
</dbReference>
<dbReference type="GO" id="GO:0006353">
    <property type="term" value="P:DNA-templated transcription termination"/>
    <property type="evidence" value="ECO:0007669"/>
    <property type="project" value="UniProtKB-KW"/>
</dbReference>
<dbReference type="CDD" id="cd04455">
    <property type="entry name" value="S1_NusA"/>
    <property type="match status" value="1"/>
</dbReference>
<feature type="compositionally biased region" description="Basic and acidic residues" evidence="6">
    <location>
        <begin position="509"/>
        <end position="524"/>
    </location>
</feature>
<name>D2SDW8_GEOOG</name>
<dbReference type="SUPFAM" id="SSF64376">
    <property type="entry name" value="YlxR-like"/>
    <property type="match status" value="1"/>
</dbReference>
<dbReference type="HOGENOM" id="CLU_519491_0_0_11"/>
<dbReference type="InterPro" id="IPR030842">
    <property type="entry name" value="TF_NusA_bacterial"/>
</dbReference>
<gene>
    <name evidence="8" type="ordered locus">Gobs_3967</name>
</gene>
<evidence type="ECO:0000313" key="8">
    <source>
        <dbReference type="EMBL" id="ADB76534.1"/>
    </source>
</evidence>
<dbReference type="InterPro" id="IPR007393">
    <property type="entry name" value="YlxR_dom"/>
</dbReference>
<dbReference type="GO" id="GO:0005829">
    <property type="term" value="C:cytosol"/>
    <property type="evidence" value="ECO:0007669"/>
    <property type="project" value="TreeGrafter"/>
</dbReference>
<dbReference type="Gene3D" id="2.40.50.140">
    <property type="entry name" value="Nucleic acid-binding proteins"/>
    <property type="match status" value="1"/>
</dbReference>
<dbReference type="SUPFAM" id="SSF69705">
    <property type="entry name" value="Transcription factor NusA, N-terminal domain"/>
    <property type="match status" value="1"/>
</dbReference>
<proteinExistence type="predicted"/>
<dbReference type="Pfam" id="PF04296">
    <property type="entry name" value="YlxR"/>
    <property type="match status" value="1"/>
</dbReference>
<dbReference type="EMBL" id="CP001867">
    <property type="protein sequence ID" value="ADB76534.1"/>
    <property type="molecule type" value="Genomic_DNA"/>
</dbReference>
<dbReference type="Pfam" id="PF13184">
    <property type="entry name" value="KH_NusA_1st"/>
    <property type="match status" value="1"/>
</dbReference>
<dbReference type="GO" id="GO:0031564">
    <property type="term" value="P:transcription antitermination"/>
    <property type="evidence" value="ECO:0007669"/>
    <property type="project" value="InterPro"/>
</dbReference>
<dbReference type="CDD" id="cd00279">
    <property type="entry name" value="YlxR"/>
    <property type="match status" value="1"/>
</dbReference>
<dbReference type="PANTHER" id="PTHR22648">
    <property type="entry name" value="TRANSCRIPTION TERMINATION FACTOR NUSA"/>
    <property type="match status" value="1"/>
</dbReference>
<evidence type="ECO:0000259" key="7">
    <source>
        <dbReference type="PROSITE" id="PS50126"/>
    </source>
</evidence>
<feature type="compositionally biased region" description="Basic and acidic residues" evidence="6">
    <location>
        <begin position="241"/>
        <end position="250"/>
    </location>
</feature>
<dbReference type="InterPro" id="IPR025249">
    <property type="entry name" value="TF_NusA_KH_1st"/>
</dbReference>
<dbReference type="SMART" id="SM00316">
    <property type="entry name" value="S1"/>
    <property type="match status" value="1"/>
</dbReference>
<dbReference type="InterPro" id="IPR009019">
    <property type="entry name" value="KH_sf_prok-type"/>
</dbReference>
<dbReference type="InterPro" id="IPR012340">
    <property type="entry name" value="NA-bd_OB-fold"/>
</dbReference>
<dbReference type="Proteomes" id="UP000001382">
    <property type="component" value="Chromosome"/>
</dbReference>
<protein>
    <submittedName>
        <fullName evidence="8">NusA domain protein</fullName>
    </submittedName>
</protein>